<dbReference type="InterPro" id="IPR008969">
    <property type="entry name" value="CarboxyPept-like_regulatory"/>
</dbReference>
<name>A0A495WBB4_9BACT</name>
<evidence type="ECO:0000256" key="1">
    <source>
        <dbReference type="ARBA" id="ARBA00004571"/>
    </source>
</evidence>
<evidence type="ECO:0000313" key="10">
    <source>
        <dbReference type="EMBL" id="RKT58467.1"/>
    </source>
</evidence>
<dbReference type="SUPFAM" id="SSF56935">
    <property type="entry name" value="Porins"/>
    <property type="match status" value="1"/>
</dbReference>
<dbReference type="InterPro" id="IPR023997">
    <property type="entry name" value="TonB-dep_OMP_SusC/RagA_CS"/>
</dbReference>
<dbReference type="Proteomes" id="UP000269493">
    <property type="component" value="Unassembled WGS sequence"/>
</dbReference>
<dbReference type="Pfam" id="PF13715">
    <property type="entry name" value="CarbopepD_reg_2"/>
    <property type="match status" value="1"/>
</dbReference>
<accession>A0A495WBB4</accession>
<keyword evidence="11" id="KW-1185">Reference proteome</keyword>
<dbReference type="InterPro" id="IPR036942">
    <property type="entry name" value="Beta-barrel_TonB_sf"/>
</dbReference>
<dbReference type="Pfam" id="PF07715">
    <property type="entry name" value="Plug"/>
    <property type="match status" value="1"/>
</dbReference>
<dbReference type="NCBIfam" id="TIGR04056">
    <property type="entry name" value="OMP_RagA_SusC"/>
    <property type="match status" value="1"/>
</dbReference>
<dbReference type="FunFam" id="2.60.40.1120:FF:000003">
    <property type="entry name" value="Outer membrane protein Omp121"/>
    <property type="match status" value="1"/>
</dbReference>
<sequence length="1063" mass="119236">MKINDYYCIYLLSLLRKWRFVYMFFLVLLSCVSVYAQQNRNISGKVMDEKGEMLPGVSIMLKGTSRGTMSDANGAFSISVSSDTSVLIFSFVGYESQEIPVKKNKQLRVIMTEDVRQLNEVVVMGYGSFSRKDVTGSVAKVDMDELSTIPVSSFSEALEGRVAGVQIQASDGQPGETPGILIRGNNSLTQDNSPLYVVDGFPMEDFDAASISNDDIESLNILKDASATAIYGARAANGVVVITTKKGRKSRPIISFSASLGWQEISKQMEMMSPYEFVRYNLELKPDITERRYLSGCNMTLDDYKNMKGINWQDEIQNDCPLLMTYNLSIRGGNDRTKYSVSGSTYNQNGVIDNSGYDRYTGRVSLDQRINRFFSAGLNAGYTEMTKFGQNLATGDTESNSTTYLLYRTWAYRPVGTGGSLDILDEIVDEDNLSATDVRINPVLSNANESRKTRLKVLTTNAYLEAKPLSGLTIRITGALNKRMQRRETFNNSKTTQGSPLNKLNTRGQWGSVLNDERSVWSNENTVTYNKTFSGAHHLNAVAGFSVQGGRNTTYGSSAILVPNEELGIDGLSEGTPYTVTSDNTHYTMASFFGRVNYSLYSRYLFTFTFRGDGSSRFAPGNRWGYFPSGAFAWNFSEEPFMKRVSFISTGKLRTSYGETGNNRVSDFSYYPSIGLPIASCYSFNNGTPTHGFIPSGISNSELKWERTGQFDIGVDIGFFRDRVQLTVDWYQKITRDLLLLADLPYTMGFESAYENVGKMRNRGLEISLKTVNVKTRNFRWESDFNISFNRNKILSLTGNQRNLYSFVPLNTNFNNSPLYVAQVGQPTGMFFGYVFDGIYQEEDFDQPSPGKYILKDNVPTNGNERSVIQPGDIKYRDLNGDGVVNTYDQTIIGRGQPLHTGGFNNTFTYKGFSLGIFLSWSYGNDVYNANRLFLEGNALVATDINQYKSYENRWTPENRSNKYFRTGGQGPAGYHSSRVLEDGSYLRLQNLTFGYNFPRKWLKRIYLSSLNLSFTARNLVTFTGYSGMDPSVSTRSSILTPSFDYSAYPSAKSFMFSLKTTF</sequence>
<evidence type="ECO:0000259" key="9">
    <source>
        <dbReference type="Pfam" id="PF07715"/>
    </source>
</evidence>
<evidence type="ECO:0000256" key="8">
    <source>
        <dbReference type="SAM" id="Phobius"/>
    </source>
</evidence>
<reference evidence="10 11" key="1">
    <citation type="submission" date="2018-10" db="EMBL/GenBank/DDBJ databases">
        <title>Genomic Encyclopedia of Archaeal and Bacterial Type Strains, Phase II (KMG-II): from individual species to whole genera.</title>
        <authorList>
            <person name="Goeker M."/>
        </authorList>
    </citation>
    <scope>NUCLEOTIDE SEQUENCE [LARGE SCALE GENOMIC DNA]</scope>
    <source>
        <strain evidence="10 11">NSB1</strain>
    </source>
</reference>
<dbReference type="PROSITE" id="PS52016">
    <property type="entry name" value="TONB_DEPENDENT_REC_3"/>
    <property type="match status" value="1"/>
</dbReference>
<dbReference type="Gene3D" id="2.40.170.20">
    <property type="entry name" value="TonB-dependent receptor, beta-barrel domain"/>
    <property type="match status" value="1"/>
</dbReference>
<keyword evidence="2 7" id="KW-0813">Transport</keyword>
<feature type="domain" description="TonB-dependent receptor plug" evidence="9">
    <location>
        <begin position="131"/>
        <end position="239"/>
    </location>
</feature>
<dbReference type="InterPro" id="IPR023996">
    <property type="entry name" value="TonB-dep_OMP_SusC/RagA"/>
</dbReference>
<comment type="subcellular location">
    <subcellularLocation>
        <location evidence="1 7">Cell outer membrane</location>
        <topology evidence="1 7">Multi-pass membrane protein</topology>
    </subcellularLocation>
</comment>
<dbReference type="OrthoDB" id="9768177at2"/>
<feature type="transmembrane region" description="Helical" evidence="8">
    <location>
        <begin position="20"/>
        <end position="36"/>
    </location>
</feature>
<evidence type="ECO:0000256" key="2">
    <source>
        <dbReference type="ARBA" id="ARBA00022448"/>
    </source>
</evidence>
<dbReference type="GeneID" id="92928639"/>
<dbReference type="Gene3D" id="2.170.130.10">
    <property type="entry name" value="TonB-dependent receptor, plug domain"/>
    <property type="match status" value="1"/>
</dbReference>
<comment type="caution">
    <text evidence="10">The sequence shown here is derived from an EMBL/GenBank/DDBJ whole genome shotgun (WGS) entry which is preliminary data.</text>
</comment>
<keyword evidence="6 7" id="KW-0998">Cell outer membrane</keyword>
<keyword evidence="4 7" id="KW-0812">Transmembrane</keyword>
<proteinExistence type="inferred from homology"/>
<dbReference type="RefSeq" id="WP_031258966.1">
    <property type="nucleotide sequence ID" value="NZ_KI440835.1"/>
</dbReference>
<comment type="similarity">
    <text evidence="7">Belongs to the TonB-dependent receptor family.</text>
</comment>
<keyword evidence="5 7" id="KW-0472">Membrane</keyword>
<keyword evidence="8" id="KW-1133">Transmembrane helix</keyword>
<evidence type="ECO:0000256" key="7">
    <source>
        <dbReference type="PROSITE-ProRule" id="PRU01360"/>
    </source>
</evidence>
<evidence type="ECO:0000313" key="11">
    <source>
        <dbReference type="Proteomes" id="UP000269493"/>
    </source>
</evidence>
<evidence type="ECO:0000256" key="6">
    <source>
        <dbReference type="ARBA" id="ARBA00023237"/>
    </source>
</evidence>
<dbReference type="AlphaFoldDB" id="A0A495WBB4"/>
<dbReference type="SUPFAM" id="SSF49464">
    <property type="entry name" value="Carboxypeptidase regulatory domain-like"/>
    <property type="match status" value="1"/>
</dbReference>
<protein>
    <submittedName>
        <fullName evidence="10">TonB-linked SusC/RagA family outer membrane protein</fullName>
    </submittedName>
</protein>
<dbReference type="GO" id="GO:0009279">
    <property type="term" value="C:cell outer membrane"/>
    <property type="evidence" value="ECO:0007669"/>
    <property type="project" value="UniProtKB-SubCell"/>
</dbReference>
<evidence type="ECO:0000256" key="5">
    <source>
        <dbReference type="ARBA" id="ARBA00023136"/>
    </source>
</evidence>
<dbReference type="EMBL" id="RBXN01000004">
    <property type="protein sequence ID" value="RKT58467.1"/>
    <property type="molecule type" value="Genomic_DNA"/>
</dbReference>
<organism evidence="10 11">
    <name type="scientific">Coprobacter fastidiosus NSB1 = JCM 33896</name>
    <dbReference type="NCBI Taxonomy" id="1349822"/>
    <lineage>
        <taxon>Bacteria</taxon>
        <taxon>Pseudomonadati</taxon>
        <taxon>Bacteroidota</taxon>
        <taxon>Bacteroidia</taxon>
        <taxon>Bacteroidales</taxon>
        <taxon>Barnesiellaceae</taxon>
        <taxon>Coprobacter</taxon>
    </lineage>
</organism>
<dbReference type="Gene3D" id="2.60.40.1120">
    <property type="entry name" value="Carboxypeptidase-like, regulatory domain"/>
    <property type="match status" value="1"/>
</dbReference>
<dbReference type="InterPro" id="IPR012910">
    <property type="entry name" value="Plug_dom"/>
</dbReference>
<dbReference type="FunFam" id="2.170.130.10:FF:000008">
    <property type="entry name" value="SusC/RagA family TonB-linked outer membrane protein"/>
    <property type="match status" value="1"/>
</dbReference>
<dbReference type="NCBIfam" id="TIGR04057">
    <property type="entry name" value="SusC_RagA_signa"/>
    <property type="match status" value="1"/>
</dbReference>
<gene>
    <name evidence="10" type="ORF">BC742_1553</name>
</gene>
<evidence type="ECO:0000256" key="3">
    <source>
        <dbReference type="ARBA" id="ARBA00022452"/>
    </source>
</evidence>
<dbReference type="InterPro" id="IPR037066">
    <property type="entry name" value="Plug_dom_sf"/>
</dbReference>
<dbReference type="PROSITE" id="PS51257">
    <property type="entry name" value="PROKAR_LIPOPROTEIN"/>
    <property type="match status" value="1"/>
</dbReference>
<dbReference type="InterPro" id="IPR039426">
    <property type="entry name" value="TonB-dep_rcpt-like"/>
</dbReference>
<evidence type="ECO:0000256" key="4">
    <source>
        <dbReference type="ARBA" id="ARBA00022692"/>
    </source>
</evidence>
<keyword evidence="3 7" id="KW-1134">Transmembrane beta strand</keyword>